<evidence type="ECO:0000313" key="2">
    <source>
        <dbReference type="Proteomes" id="UP000636479"/>
    </source>
</evidence>
<comment type="caution">
    <text evidence="1">The sequence shown here is derived from an EMBL/GenBank/DDBJ whole genome shotgun (WGS) entry which is preliminary data.</text>
</comment>
<protein>
    <submittedName>
        <fullName evidence="1">Uncharacterized protein</fullName>
    </submittedName>
</protein>
<gene>
    <name evidence="1" type="ORF">MIND_00097700</name>
</gene>
<keyword evidence="2" id="KW-1185">Reference proteome</keyword>
<sequence>MPMSMRDFHGFDWDISDDSDVESCFDMPHHPHHGLGLIQAMDPYTTIIAARALVEEVLIQLDVFTSGESDADQDLLAKGRRLAARYDFFQRKLDADLEGTSSVAASVERYYAECKEFQQVCTLAMREHEGL</sequence>
<dbReference type="EMBL" id="JACAZF010000001">
    <property type="protein sequence ID" value="KAF7315816.1"/>
    <property type="molecule type" value="Genomic_DNA"/>
</dbReference>
<name>A0A8H6TEB0_9AGAR</name>
<dbReference type="GeneID" id="59340445"/>
<organism evidence="1 2">
    <name type="scientific">Mycena indigotica</name>
    <dbReference type="NCBI Taxonomy" id="2126181"/>
    <lineage>
        <taxon>Eukaryota</taxon>
        <taxon>Fungi</taxon>
        <taxon>Dikarya</taxon>
        <taxon>Basidiomycota</taxon>
        <taxon>Agaricomycotina</taxon>
        <taxon>Agaricomycetes</taxon>
        <taxon>Agaricomycetidae</taxon>
        <taxon>Agaricales</taxon>
        <taxon>Marasmiineae</taxon>
        <taxon>Mycenaceae</taxon>
        <taxon>Mycena</taxon>
    </lineage>
</organism>
<reference evidence="1" key="1">
    <citation type="submission" date="2020-05" db="EMBL/GenBank/DDBJ databases">
        <title>Mycena genomes resolve the evolution of fungal bioluminescence.</title>
        <authorList>
            <person name="Tsai I.J."/>
        </authorList>
    </citation>
    <scope>NUCLEOTIDE SEQUENCE</scope>
    <source>
        <strain evidence="1">171206Taipei</strain>
    </source>
</reference>
<accession>A0A8H6TEB0</accession>
<dbReference type="AlphaFoldDB" id="A0A8H6TEB0"/>
<dbReference type="RefSeq" id="XP_037225839.1">
    <property type="nucleotide sequence ID" value="XM_037357929.1"/>
</dbReference>
<evidence type="ECO:0000313" key="1">
    <source>
        <dbReference type="EMBL" id="KAF7315816.1"/>
    </source>
</evidence>
<proteinExistence type="predicted"/>
<dbReference type="Proteomes" id="UP000636479">
    <property type="component" value="Unassembled WGS sequence"/>
</dbReference>